<reference evidence="1" key="2">
    <citation type="journal article" date="2024" name="Plant">
        <title>Genomic evolution and insights into agronomic trait innovations of Sesamum species.</title>
        <authorList>
            <person name="Miao H."/>
            <person name="Wang L."/>
            <person name="Qu L."/>
            <person name="Liu H."/>
            <person name="Sun Y."/>
            <person name="Le M."/>
            <person name="Wang Q."/>
            <person name="Wei S."/>
            <person name="Zheng Y."/>
            <person name="Lin W."/>
            <person name="Duan Y."/>
            <person name="Cao H."/>
            <person name="Xiong S."/>
            <person name="Wang X."/>
            <person name="Wei L."/>
            <person name="Li C."/>
            <person name="Ma Q."/>
            <person name="Ju M."/>
            <person name="Zhao R."/>
            <person name="Li G."/>
            <person name="Mu C."/>
            <person name="Tian Q."/>
            <person name="Mei H."/>
            <person name="Zhang T."/>
            <person name="Gao T."/>
            <person name="Zhang H."/>
        </authorList>
    </citation>
    <scope>NUCLEOTIDE SEQUENCE</scope>
    <source>
        <strain evidence="1">G01</strain>
    </source>
</reference>
<gene>
    <name evidence="1" type="ORF">Sangu_2269800</name>
</gene>
<accession>A0AAW2L5K6</accession>
<proteinExistence type="predicted"/>
<protein>
    <submittedName>
        <fullName evidence="1">Uncharacterized protein</fullName>
    </submittedName>
</protein>
<reference evidence="1" key="1">
    <citation type="submission" date="2020-06" db="EMBL/GenBank/DDBJ databases">
        <authorList>
            <person name="Li T."/>
            <person name="Hu X."/>
            <person name="Zhang T."/>
            <person name="Song X."/>
            <person name="Zhang H."/>
            <person name="Dai N."/>
            <person name="Sheng W."/>
            <person name="Hou X."/>
            <person name="Wei L."/>
        </authorList>
    </citation>
    <scope>NUCLEOTIDE SEQUENCE</scope>
    <source>
        <strain evidence="1">G01</strain>
        <tissue evidence="1">Leaf</tissue>
    </source>
</reference>
<comment type="caution">
    <text evidence="1">The sequence shown here is derived from an EMBL/GenBank/DDBJ whole genome shotgun (WGS) entry which is preliminary data.</text>
</comment>
<evidence type="ECO:0000313" key="1">
    <source>
        <dbReference type="EMBL" id="KAL0314254.1"/>
    </source>
</evidence>
<sequence length="119" mass="13226">MQMLQFLERTDEFQDSLPTKTIVTQVQTIQMVQLKQGTTDVTSQLERKFCTIKLQTNHTTSIFAADDTRPSAAFFLCSSSPHDERTPSSSIRPCLNSSRALLSLSMHLASPSPTCEADT</sequence>
<dbReference type="AlphaFoldDB" id="A0AAW2L5K6"/>
<name>A0AAW2L5K6_9LAMI</name>
<organism evidence="1">
    <name type="scientific">Sesamum angustifolium</name>
    <dbReference type="NCBI Taxonomy" id="2727405"/>
    <lineage>
        <taxon>Eukaryota</taxon>
        <taxon>Viridiplantae</taxon>
        <taxon>Streptophyta</taxon>
        <taxon>Embryophyta</taxon>
        <taxon>Tracheophyta</taxon>
        <taxon>Spermatophyta</taxon>
        <taxon>Magnoliopsida</taxon>
        <taxon>eudicotyledons</taxon>
        <taxon>Gunneridae</taxon>
        <taxon>Pentapetalae</taxon>
        <taxon>asterids</taxon>
        <taxon>lamiids</taxon>
        <taxon>Lamiales</taxon>
        <taxon>Pedaliaceae</taxon>
        <taxon>Sesamum</taxon>
    </lineage>
</organism>
<dbReference type="EMBL" id="JACGWK010000015">
    <property type="protein sequence ID" value="KAL0314254.1"/>
    <property type="molecule type" value="Genomic_DNA"/>
</dbReference>